<evidence type="ECO:0000313" key="1">
    <source>
        <dbReference type="EMBL" id="MPM72600.1"/>
    </source>
</evidence>
<dbReference type="EMBL" id="VSSQ01024841">
    <property type="protein sequence ID" value="MPM72600.1"/>
    <property type="molecule type" value="Genomic_DNA"/>
</dbReference>
<accession>A0A645C4A2</accession>
<proteinExistence type="predicted"/>
<reference evidence="1" key="1">
    <citation type="submission" date="2019-08" db="EMBL/GenBank/DDBJ databases">
        <authorList>
            <person name="Kucharzyk K."/>
            <person name="Murdoch R.W."/>
            <person name="Higgins S."/>
            <person name="Loffler F."/>
        </authorList>
    </citation>
    <scope>NUCLEOTIDE SEQUENCE</scope>
</reference>
<sequence>MRADICAELLMQQRGDDEQLAHGLGGAAGLADDVKAGLLHVDDIQQRGHAFRVDVVFHKEAGAIALFTRQIIVVQVVERLLYGGWAERAAADAEHHEVVKLFADLRRVRQDRLHDLILIIRQFTPAHDRALCAHAGDRAVHLRLHDLQLTTIKPAVAELIGHHVVKVQLNAHGLAPGFVCISFHHSRCLPLVLRLIIIQRAGVICIK</sequence>
<organism evidence="1">
    <name type="scientific">bioreactor metagenome</name>
    <dbReference type="NCBI Taxonomy" id="1076179"/>
    <lineage>
        <taxon>unclassified sequences</taxon>
        <taxon>metagenomes</taxon>
        <taxon>ecological metagenomes</taxon>
    </lineage>
</organism>
<dbReference type="AlphaFoldDB" id="A0A645C4A2"/>
<name>A0A645C4A2_9ZZZZ</name>
<protein>
    <submittedName>
        <fullName evidence="1">Uncharacterized protein</fullName>
    </submittedName>
</protein>
<gene>
    <name evidence="1" type="ORF">SDC9_119576</name>
</gene>
<comment type="caution">
    <text evidence="1">The sequence shown here is derived from an EMBL/GenBank/DDBJ whole genome shotgun (WGS) entry which is preliminary data.</text>
</comment>